<feature type="region of interest" description="Disordered" evidence="7">
    <location>
        <begin position="293"/>
        <end position="313"/>
    </location>
</feature>
<keyword evidence="2 8" id="KW-0812">Transmembrane</keyword>
<dbReference type="GO" id="GO:0016020">
    <property type="term" value="C:membrane"/>
    <property type="evidence" value="ECO:0007669"/>
    <property type="project" value="UniProtKB-SubCell"/>
</dbReference>
<evidence type="ECO:0000256" key="8">
    <source>
        <dbReference type="SAM" id="Phobius"/>
    </source>
</evidence>
<dbReference type="Proteomes" id="UP000574317">
    <property type="component" value="Unassembled WGS sequence"/>
</dbReference>
<dbReference type="InterPro" id="IPR036259">
    <property type="entry name" value="MFS_trans_sf"/>
</dbReference>
<feature type="transmembrane region" description="Helical" evidence="8">
    <location>
        <begin position="36"/>
        <end position="56"/>
    </location>
</feature>
<keyword evidence="11" id="KW-1185">Reference proteome</keyword>
<feature type="compositionally biased region" description="Low complexity" evidence="7">
    <location>
        <begin position="293"/>
        <end position="306"/>
    </location>
</feature>
<feature type="transmembrane region" description="Helical" evidence="8">
    <location>
        <begin position="181"/>
        <end position="208"/>
    </location>
</feature>
<dbReference type="InterPro" id="IPR052337">
    <property type="entry name" value="SAT4-like"/>
</dbReference>
<dbReference type="PANTHER" id="PTHR33048">
    <property type="entry name" value="PTH11-LIKE INTEGRAL MEMBRANE PROTEIN (AFU_ORTHOLOGUE AFUA_5G11245)"/>
    <property type="match status" value="1"/>
</dbReference>
<comment type="similarity">
    <text evidence="6">Belongs to the SAT4 family.</text>
</comment>
<evidence type="ECO:0000256" key="6">
    <source>
        <dbReference type="ARBA" id="ARBA00038359"/>
    </source>
</evidence>
<name>A0A8H5J7R3_9HYPO</name>
<feature type="transmembrane region" description="Helical" evidence="8">
    <location>
        <begin position="220"/>
        <end position="241"/>
    </location>
</feature>
<feature type="transmembrane region" description="Helical" evidence="8">
    <location>
        <begin position="104"/>
        <end position="129"/>
    </location>
</feature>
<evidence type="ECO:0000256" key="4">
    <source>
        <dbReference type="ARBA" id="ARBA00023136"/>
    </source>
</evidence>
<feature type="region of interest" description="Disordered" evidence="7">
    <location>
        <begin position="336"/>
        <end position="366"/>
    </location>
</feature>
<keyword evidence="5" id="KW-0325">Glycoprotein</keyword>
<feature type="transmembrane region" description="Helical" evidence="8">
    <location>
        <begin position="492"/>
        <end position="509"/>
    </location>
</feature>
<feature type="transmembrane region" description="Helical" evidence="8">
    <location>
        <begin position="682"/>
        <end position="699"/>
    </location>
</feature>
<feature type="transmembrane region" description="Helical" evidence="8">
    <location>
        <begin position="761"/>
        <end position="779"/>
    </location>
</feature>
<feature type="transmembrane region" description="Helical" evidence="8">
    <location>
        <begin position="590"/>
        <end position="611"/>
    </location>
</feature>
<evidence type="ECO:0000256" key="7">
    <source>
        <dbReference type="SAM" id="MobiDB-lite"/>
    </source>
</evidence>
<feature type="transmembrane region" description="Helical" evidence="8">
    <location>
        <begin position="659"/>
        <end position="676"/>
    </location>
</feature>
<feature type="transmembrane region" description="Helical" evidence="8">
    <location>
        <begin position="68"/>
        <end position="92"/>
    </location>
</feature>
<evidence type="ECO:0000256" key="2">
    <source>
        <dbReference type="ARBA" id="ARBA00022692"/>
    </source>
</evidence>
<feature type="transmembrane region" description="Helical" evidence="8">
    <location>
        <begin position="371"/>
        <end position="389"/>
    </location>
</feature>
<evidence type="ECO:0000313" key="11">
    <source>
        <dbReference type="Proteomes" id="UP000574317"/>
    </source>
</evidence>
<feature type="transmembrane region" description="Helical" evidence="8">
    <location>
        <begin position="720"/>
        <end position="741"/>
    </location>
</feature>
<feature type="transmembrane region" description="Helical" evidence="8">
    <location>
        <begin position="551"/>
        <end position="570"/>
    </location>
</feature>
<dbReference type="Pfam" id="PF07690">
    <property type="entry name" value="MFS_1"/>
    <property type="match status" value="1"/>
</dbReference>
<dbReference type="EMBL" id="JAAOAO010000285">
    <property type="protein sequence ID" value="KAF5550384.1"/>
    <property type="molecule type" value="Genomic_DNA"/>
</dbReference>
<evidence type="ECO:0000313" key="10">
    <source>
        <dbReference type="EMBL" id="KAF5550384.1"/>
    </source>
</evidence>
<organism evidence="10 11">
    <name type="scientific">Fusarium napiforme</name>
    <dbReference type="NCBI Taxonomy" id="42672"/>
    <lineage>
        <taxon>Eukaryota</taxon>
        <taxon>Fungi</taxon>
        <taxon>Dikarya</taxon>
        <taxon>Ascomycota</taxon>
        <taxon>Pezizomycotina</taxon>
        <taxon>Sordariomycetes</taxon>
        <taxon>Hypocreomycetidae</taxon>
        <taxon>Hypocreales</taxon>
        <taxon>Nectriaceae</taxon>
        <taxon>Fusarium</taxon>
        <taxon>Fusarium fujikuroi species complex</taxon>
    </lineage>
</organism>
<evidence type="ECO:0000256" key="1">
    <source>
        <dbReference type="ARBA" id="ARBA00004141"/>
    </source>
</evidence>
<dbReference type="Pfam" id="PF20684">
    <property type="entry name" value="Fung_rhodopsin"/>
    <property type="match status" value="1"/>
</dbReference>
<dbReference type="InterPro" id="IPR011701">
    <property type="entry name" value="MFS"/>
</dbReference>
<dbReference type="Gene3D" id="1.20.1250.20">
    <property type="entry name" value="MFS general substrate transporter like domains"/>
    <property type="match status" value="2"/>
</dbReference>
<sequence length="795" mass="86454">MSSYPVTNGVITFLPPPEGYVVDFDNPQQQDALKHFLIFGILGSLAILCLLQRLYVKYYITRGLKIDDVLITLAWSAQIWSISIGGLCHHAWEMPIDVFEKHMLSSYIAAPAFIICNGLTKSSLLTFYLQVSPQRWFRRSIFATIAFVVLYTIIIASLLLFGCQPRETAWDPYLFASGKCIDYAVMYIIIAVANIISDMVLFAIPMPMIVRLKMPLGQKIGLGIMLGIATITVTTSIIRMIYLPSLLGALDIPWIAAPANVWSFVEVNLFIICGCMPTFRKFFKRFAPKWMGSSSDSGSSEPPSNDSLHKVQRKKHTGYTQFDTCGSLELATYPDTEQRCGTDSPPDTERQENVSQSPTESLPPTDRGKDAYLALMCCTMAQLPIWGIQPPPPLHFITKKIPGYSVSFGIFQEYYSRPGSPISTASSGTIATIGALQQGVMYLMMPFAFLILTRYPRLRHLCGPLGLAVTVASLTASAFVSTIAGLIATQGALYSIGCGLLFCPISHYMNEWFVERKGMALGVMWAGKSGTGIAMPFVFDALLRRIGLKATLLAWAGASAAMTLPTLVFIKPRTPLHNQAQVQPLSFRFLRHTSFWMMQAGVIIQSLGYLMPSTYLASYASTIGLPSITGPILLALFSVASVPGGIVHGMLGDKFSATKAVTIASIGSALPIWLLWGLSLDLANLVVFVIVYGFFAGGFSSTWSNMSTDIQKDDSAADSALIFGMLMGGRGIGFVTAGPLSGALLQAKAHLSNEALGYATQYGPMIICTGVTAVFGAWAPMWKGIRVALGTCKGR</sequence>
<reference evidence="10 11" key="1">
    <citation type="submission" date="2020-05" db="EMBL/GenBank/DDBJ databases">
        <title>Identification and distribution of gene clusters putatively required for synthesis of sphingolipid metabolism inhibitors in phylogenetically diverse species of the filamentous fungus Fusarium.</title>
        <authorList>
            <person name="Kim H.-S."/>
            <person name="Busman M."/>
            <person name="Brown D.W."/>
            <person name="Divon H."/>
            <person name="Uhlig S."/>
            <person name="Proctor R.H."/>
        </authorList>
    </citation>
    <scope>NUCLEOTIDE SEQUENCE [LARGE SCALE GENOMIC DNA]</scope>
    <source>
        <strain evidence="10 11">NRRL 25196</strain>
    </source>
</reference>
<feature type="compositionally biased region" description="Polar residues" evidence="7">
    <location>
        <begin position="353"/>
        <end position="362"/>
    </location>
</feature>
<comment type="subcellular location">
    <subcellularLocation>
        <location evidence="1">Membrane</location>
        <topology evidence="1">Multi-pass membrane protein</topology>
    </subcellularLocation>
</comment>
<feature type="transmembrane region" description="Helical" evidence="8">
    <location>
        <begin position="465"/>
        <end position="486"/>
    </location>
</feature>
<evidence type="ECO:0000256" key="3">
    <source>
        <dbReference type="ARBA" id="ARBA00022989"/>
    </source>
</evidence>
<dbReference type="GO" id="GO:0022857">
    <property type="term" value="F:transmembrane transporter activity"/>
    <property type="evidence" value="ECO:0007669"/>
    <property type="project" value="InterPro"/>
</dbReference>
<keyword evidence="3 8" id="KW-1133">Transmembrane helix</keyword>
<accession>A0A8H5J7R3</accession>
<dbReference type="InterPro" id="IPR049326">
    <property type="entry name" value="Rhodopsin_dom_fungi"/>
</dbReference>
<dbReference type="SUPFAM" id="SSF103473">
    <property type="entry name" value="MFS general substrate transporter"/>
    <property type="match status" value="1"/>
</dbReference>
<protein>
    <submittedName>
        <fullName evidence="10">Monocarboxylate transporter 8</fullName>
    </submittedName>
</protein>
<proteinExistence type="inferred from homology"/>
<evidence type="ECO:0000259" key="9">
    <source>
        <dbReference type="Pfam" id="PF20684"/>
    </source>
</evidence>
<feature type="domain" description="Rhodopsin" evidence="9">
    <location>
        <begin position="53"/>
        <end position="285"/>
    </location>
</feature>
<feature type="transmembrane region" description="Helical" evidence="8">
    <location>
        <begin position="623"/>
        <end position="647"/>
    </location>
</feature>
<feature type="transmembrane region" description="Helical" evidence="8">
    <location>
        <begin position="521"/>
        <end position="539"/>
    </location>
</feature>
<feature type="transmembrane region" description="Helical" evidence="8">
    <location>
        <begin position="430"/>
        <end position="453"/>
    </location>
</feature>
<gene>
    <name evidence="10" type="ORF">FNAPI_7719</name>
</gene>
<dbReference type="PANTHER" id="PTHR33048:SF124">
    <property type="entry name" value="INTEGRAL MEMBRANE PROTEIN"/>
    <property type="match status" value="1"/>
</dbReference>
<feature type="transmembrane region" description="Helical" evidence="8">
    <location>
        <begin position="141"/>
        <end position="161"/>
    </location>
</feature>
<comment type="caution">
    <text evidence="10">The sequence shown here is derived from an EMBL/GenBank/DDBJ whole genome shotgun (WGS) entry which is preliminary data.</text>
</comment>
<feature type="transmembrane region" description="Helical" evidence="8">
    <location>
        <begin position="261"/>
        <end position="279"/>
    </location>
</feature>
<evidence type="ECO:0000256" key="5">
    <source>
        <dbReference type="ARBA" id="ARBA00023180"/>
    </source>
</evidence>
<dbReference type="AlphaFoldDB" id="A0A8H5J7R3"/>
<keyword evidence="4 8" id="KW-0472">Membrane</keyword>